<dbReference type="InterPro" id="IPR017896">
    <property type="entry name" value="4Fe4S_Fe-S-bd"/>
</dbReference>
<dbReference type="OrthoDB" id="8536890at2"/>
<gene>
    <name evidence="2" type="ORF">E2I14_09430</name>
</gene>
<dbReference type="PROSITE" id="PS51379">
    <property type="entry name" value="4FE4S_FER_2"/>
    <property type="match status" value="1"/>
</dbReference>
<name>A0A4R5W2S9_9BURK</name>
<evidence type="ECO:0000313" key="2">
    <source>
        <dbReference type="EMBL" id="TDK66663.1"/>
    </source>
</evidence>
<dbReference type="Proteomes" id="UP000294829">
    <property type="component" value="Unassembled WGS sequence"/>
</dbReference>
<organism evidence="2 3">
    <name type="scientific">Sapientia aquatica</name>
    <dbReference type="NCBI Taxonomy" id="1549640"/>
    <lineage>
        <taxon>Bacteria</taxon>
        <taxon>Pseudomonadati</taxon>
        <taxon>Pseudomonadota</taxon>
        <taxon>Betaproteobacteria</taxon>
        <taxon>Burkholderiales</taxon>
        <taxon>Oxalobacteraceae</taxon>
        <taxon>Sapientia</taxon>
    </lineage>
</organism>
<reference evidence="2 3" key="1">
    <citation type="submission" date="2019-03" db="EMBL/GenBank/DDBJ databases">
        <title>Sapientia aquatica gen. nov., sp. nov., isolated from a crater lake.</title>
        <authorList>
            <person name="Felfoldi T."/>
            <person name="Szabo A."/>
            <person name="Toth E."/>
            <person name="Schumann P."/>
            <person name="Keki Z."/>
            <person name="Marialigeti K."/>
            <person name="Mathe I."/>
        </authorList>
    </citation>
    <scope>NUCLEOTIDE SEQUENCE [LARGE SCALE GENOMIC DNA]</scope>
    <source>
        <strain evidence="2 3">SA-152</strain>
    </source>
</reference>
<dbReference type="EMBL" id="SMYL01000003">
    <property type="protein sequence ID" value="TDK66663.1"/>
    <property type="molecule type" value="Genomic_DNA"/>
</dbReference>
<keyword evidence="3" id="KW-1185">Reference proteome</keyword>
<feature type="domain" description="4Fe-4S ferredoxin-type" evidence="1">
    <location>
        <begin position="15"/>
        <end position="45"/>
    </location>
</feature>
<proteinExistence type="predicted"/>
<accession>A0A4R5W2S9</accession>
<evidence type="ECO:0000313" key="3">
    <source>
        <dbReference type="Proteomes" id="UP000294829"/>
    </source>
</evidence>
<dbReference type="AlphaFoldDB" id="A0A4R5W2S9"/>
<evidence type="ECO:0000259" key="1">
    <source>
        <dbReference type="PROSITE" id="PS51379"/>
    </source>
</evidence>
<sequence length="109" mass="11724">MSDYSVILIHKHAPAKPMLGAPCNGCGVCCASAPCPVSAFLLKHREGGCCALVWDQTTRQYRCGMLLTPSHYCGWLPKSLNTVTSKLIRRWIAVGVGCDSEAQISAQAD</sequence>
<comment type="caution">
    <text evidence="2">The sequence shown here is derived from an EMBL/GenBank/DDBJ whole genome shotgun (WGS) entry which is preliminary data.</text>
</comment>
<protein>
    <recommendedName>
        <fullName evidence="1">4Fe-4S ferredoxin-type domain-containing protein</fullName>
    </recommendedName>
</protein>